<protein>
    <submittedName>
        <fullName evidence="1">Uncharacterized protein</fullName>
    </submittedName>
</protein>
<evidence type="ECO:0000313" key="2">
    <source>
        <dbReference type="Proteomes" id="UP000002200"/>
    </source>
</evidence>
<reference evidence="1 2" key="1">
    <citation type="journal article" date="2003" name="Genome Res.">
        <title>Tropheryma whipplei twist: a human pathogenic Actinobacteria with a reduced genome.</title>
        <authorList>
            <person name="Raoult D."/>
            <person name="Ogata H."/>
            <person name="Audic S."/>
            <person name="Robert C."/>
            <person name="Suhre K."/>
            <person name="Drancourt M."/>
            <person name="Claverie J.-M."/>
        </authorList>
    </citation>
    <scope>NUCLEOTIDE SEQUENCE [LARGE SCALE GENOMIC DNA]</scope>
    <source>
        <strain evidence="1 2">Twist</strain>
    </source>
</reference>
<dbReference type="STRING" id="203267.TWT_719"/>
<gene>
    <name evidence="1" type="ordered locus">TWT_719</name>
</gene>
<keyword evidence="2" id="KW-1185">Reference proteome</keyword>
<evidence type="ECO:0000313" key="1">
    <source>
        <dbReference type="EMBL" id="AAO44816.1"/>
    </source>
</evidence>
<dbReference type="EMBL" id="AE014184">
    <property type="protein sequence ID" value="AAO44816.1"/>
    <property type="molecule type" value="Genomic_DNA"/>
</dbReference>
<accession>Q83FK4</accession>
<dbReference type="AlphaFoldDB" id="Q83FK4"/>
<name>Q83FK4_TROWT</name>
<organism evidence="1 2">
    <name type="scientific">Tropheryma whipplei (strain Twist)</name>
    <name type="common">Whipple's bacillus</name>
    <dbReference type="NCBI Taxonomy" id="203267"/>
    <lineage>
        <taxon>Bacteria</taxon>
        <taxon>Bacillati</taxon>
        <taxon>Actinomycetota</taxon>
        <taxon>Actinomycetes</taxon>
        <taxon>Micrococcales</taxon>
        <taxon>Tropherymataceae</taxon>
        <taxon>Tropheryma</taxon>
    </lineage>
</organism>
<proteinExistence type="predicted"/>
<dbReference type="HOGENOM" id="CLU_2940499_0_0_11"/>
<sequence length="60" mass="6915">MPCFWGLCVFCLLLFVRITGPLFWIPRMRGSAYVEELSDNIDGFQVPIDPMELLQCDSCQ</sequence>
<dbReference type="Proteomes" id="UP000002200">
    <property type="component" value="Chromosome"/>
</dbReference>
<dbReference type="KEGG" id="twh:TWT_719"/>